<evidence type="ECO:0000259" key="17">
    <source>
        <dbReference type="PROSITE" id="PS50021"/>
    </source>
</evidence>
<dbReference type="InterPro" id="IPR050540">
    <property type="entry name" value="F-actin_Monoox_Mical"/>
</dbReference>
<dbReference type="OrthoDB" id="21607at2759"/>
<protein>
    <recommendedName>
        <fullName evidence="5">Cytospin-A</fullName>
    </recommendedName>
    <alternativeName>
        <fullName evidence="14">SPECC1-like protein</fullName>
    </alternativeName>
    <alternativeName>
        <fullName evidence="13">Sperm antigen with calponin homology and coiled-coil domains 1-like</fullName>
    </alternativeName>
</protein>
<evidence type="ECO:0000256" key="12">
    <source>
        <dbReference type="ARBA" id="ARBA00025131"/>
    </source>
</evidence>
<keyword evidence="19" id="KW-1185">Reference proteome</keyword>
<dbReference type="SUPFAM" id="SSF47576">
    <property type="entry name" value="Calponin-homology domain, CH-domain"/>
    <property type="match status" value="1"/>
</dbReference>
<dbReference type="GO" id="GO:0005819">
    <property type="term" value="C:spindle"/>
    <property type="evidence" value="ECO:0007669"/>
    <property type="project" value="UniProtKB-SubCell"/>
</dbReference>
<feature type="region of interest" description="Disordered" evidence="16">
    <location>
        <begin position="305"/>
        <end position="354"/>
    </location>
</feature>
<feature type="region of interest" description="Disordered" evidence="16">
    <location>
        <begin position="606"/>
        <end position="635"/>
    </location>
</feature>
<dbReference type="Proteomes" id="UP000319801">
    <property type="component" value="Unassembled WGS sequence"/>
</dbReference>
<evidence type="ECO:0000256" key="14">
    <source>
        <dbReference type="ARBA" id="ARBA00080480"/>
    </source>
</evidence>
<feature type="coiled-coil region" evidence="15">
    <location>
        <begin position="230"/>
        <end position="264"/>
    </location>
</feature>
<feature type="compositionally biased region" description="Basic and acidic residues" evidence="16">
    <location>
        <begin position="611"/>
        <end position="635"/>
    </location>
</feature>
<sequence length="1057" mass="117461">MLRGGTTKVALPRTGVSERGRLPSTIGHTNNSGTMKTSRSSSTIASDLRLSRLKRASSDDALAKPALGPAAPVSRLKKTVTTGAISELADNRPHSLMGIQSTKKSGIPAPRDITQTITRDRTPLRDQLRTQSTKKIIPSASTSSLSALTKHSRSSVKSKVEAESADKALLECQVKELLAEAKAKEFEISKLRMELQRCRGKGSPQEAGTPDGTPEREQTEAISVDTQALVEEIKEKNKCFQKEMSVLQQENQTLKEKLLLLENSFSCGNNIKNSTPQTKINKSSVNGVVPVTSNTKMAAGRPINVSPIKTSLSSGSETTKGSPSFDSSEFEKMPSHPDSISSSTKGGVPSPREQDLSLQSLTEHIQKMEESHHSTAEELQATLQELADQQQVVQELTAENERLSEEKSLLQTSLQQQRERVEILAQKNESLLQRLREQVQNQEIEASSISRAAELEQRLAEQVESSRFEREKLVDIQQQLTGSLRALEKEHQEAQAAVRGLKDELEILKQQLEKEKEAGDKAARLAAQQRQAVEAVRIENDGLKAQVETERQKVVELNAVQSASNSTELQTLLKAAHTDRDKLELSCSELRQELLQAQKEIERSQGLLSRAEADQQKHQERLTLQEREHSSSMLALEEKSRDDMNQIKDLKETIFELEDQVEQQRAVQLHTNQIILDLESQIKRLEEQKAEQDKQLKAMSKQMRDETQEWRRFQADLQTAVVVANDLKVEAQQEVRTLRKRLQEEQERSARLAAELEHIQGARSRIEDGSFSDSEISPHWCEMAMAQNASASESEGSTLSEPGIAVKSIRSFDAAAKNRPASTVQIPSSPRSPLSGIPVRTAPAAAVSPIQRPSCIKPLSLERRINLVDSSHSAVSVSVIISADELKPSSLMRKSPSLESVIKTPAALSNRTSSFTYSRANSKLKEISLTDDTKPHTRNHTAKISYLMAEMTTGSTKDTTAKFYPQTNENVDVTNFSSSWSDGLAFCALLHTYLPAHIPYQELISQDKSRNLTLAFQAAESIGIKPSLDIDELMHTDRPDWQSVMQYVSQIYKYFET</sequence>
<comment type="subunit">
    <text evidence="4">May interact with both microtubules and actin cytoskeleton.</text>
</comment>
<dbReference type="AlphaFoldDB" id="A0A556UXY2"/>
<evidence type="ECO:0000256" key="6">
    <source>
        <dbReference type="ARBA" id="ARBA00022618"/>
    </source>
</evidence>
<comment type="similarity">
    <text evidence="3">Belongs to the cytospin-A family.</text>
</comment>
<evidence type="ECO:0000256" key="16">
    <source>
        <dbReference type="SAM" id="MobiDB-lite"/>
    </source>
</evidence>
<dbReference type="Gene3D" id="1.10.418.10">
    <property type="entry name" value="Calponin-like domain"/>
    <property type="match status" value="1"/>
</dbReference>
<evidence type="ECO:0000256" key="13">
    <source>
        <dbReference type="ARBA" id="ARBA00033100"/>
    </source>
</evidence>
<evidence type="ECO:0000256" key="8">
    <source>
        <dbReference type="ARBA" id="ARBA00022949"/>
    </source>
</evidence>
<feature type="compositionally biased region" description="Polar residues" evidence="16">
    <location>
        <begin position="26"/>
        <end position="44"/>
    </location>
</feature>
<evidence type="ECO:0000256" key="15">
    <source>
        <dbReference type="SAM" id="Coils"/>
    </source>
</evidence>
<feature type="region of interest" description="Disordered" evidence="16">
    <location>
        <begin position="197"/>
        <end position="219"/>
    </location>
</feature>
<evidence type="ECO:0000313" key="19">
    <source>
        <dbReference type="Proteomes" id="UP000319801"/>
    </source>
</evidence>
<evidence type="ECO:0000256" key="1">
    <source>
        <dbReference type="ARBA" id="ARBA00004186"/>
    </source>
</evidence>
<dbReference type="PROSITE" id="PS50021">
    <property type="entry name" value="CH"/>
    <property type="match status" value="1"/>
</dbReference>
<dbReference type="SMART" id="SM00033">
    <property type="entry name" value="CH"/>
    <property type="match status" value="1"/>
</dbReference>
<evidence type="ECO:0000256" key="7">
    <source>
        <dbReference type="ARBA" id="ARBA00022868"/>
    </source>
</evidence>
<feature type="domain" description="Calponin-homology (CH)" evidence="17">
    <location>
        <begin position="945"/>
        <end position="1056"/>
    </location>
</feature>
<dbReference type="GO" id="GO:0051301">
    <property type="term" value="P:cell division"/>
    <property type="evidence" value="ECO:0007669"/>
    <property type="project" value="UniProtKB-KW"/>
</dbReference>
<keyword evidence="8" id="KW-0965">Cell junction</keyword>
<evidence type="ECO:0000256" key="10">
    <source>
        <dbReference type="ARBA" id="ARBA00023212"/>
    </source>
</evidence>
<evidence type="ECO:0000256" key="9">
    <source>
        <dbReference type="ARBA" id="ARBA00023054"/>
    </source>
</evidence>
<dbReference type="FunFam" id="1.10.418.10:FF:000020">
    <property type="entry name" value="Cytospin-A isoform 1"/>
    <property type="match status" value="1"/>
</dbReference>
<evidence type="ECO:0000256" key="2">
    <source>
        <dbReference type="ARBA" id="ARBA00004610"/>
    </source>
</evidence>
<reference evidence="18 19" key="1">
    <citation type="journal article" date="2019" name="Genome Biol. Evol.">
        <title>Whole-Genome Sequencing of the Giant Devil Catfish, Bagarius yarrelli.</title>
        <authorList>
            <person name="Jiang W."/>
            <person name="Lv Y."/>
            <person name="Cheng L."/>
            <person name="Yang K."/>
            <person name="Chao B."/>
            <person name="Wang X."/>
            <person name="Li Y."/>
            <person name="Pan X."/>
            <person name="You X."/>
            <person name="Zhang Y."/>
            <person name="Yang J."/>
            <person name="Li J."/>
            <person name="Zhang X."/>
            <person name="Liu S."/>
            <person name="Sun C."/>
            <person name="Yang J."/>
            <person name="Shi Q."/>
        </authorList>
    </citation>
    <scope>NUCLEOTIDE SEQUENCE [LARGE SCALE GENOMIC DNA]</scope>
    <source>
        <strain evidence="18">JWS20170419001</strain>
        <tissue evidence="18">Muscle</tissue>
    </source>
</reference>
<dbReference type="InterPro" id="IPR036872">
    <property type="entry name" value="CH_dom_sf"/>
</dbReference>
<evidence type="ECO:0000256" key="11">
    <source>
        <dbReference type="ARBA" id="ARBA00023306"/>
    </source>
</evidence>
<evidence type="ECO:0000256" key="4">
    <source>
        <dbReference type="ARBA" id="ARBA00011235"/>
    </source>
</evidence>
<accession>A0A556UXY2</accession>
<dbReference type="Pfam" id="PF00307">
    <property type="entry name" value="CH"/>
    <property type="match status" value="1"/>
</dbReference>
<feature type="compositionally biased region" description="Polar residues" evidence="16">
    <location>
        <begin position="307"/>
        <end position="327"/>
    </location>
</feature>
<dbReference type="PANTHER" id="PTHR23167">
    <property type="entry name" value="CALPONIN HOMOLOGY DOMAIN-CONTAINING PROTEIN DDB_G0272472-RELATED"/>
    <property type="match status" value="1"/>
</dbReference>
<name>A0A556UXY2_BAGYA</name>
<feature type="coiled-coil region" evidence="15">
    <location>
        <begin position="160"/>
        <end position="194"/>
    </location>
</feature>
<dbReference type="GO" id="GO:0005921">
    <property type="term" value="C:gap junction"/>
    <property type="evidence" value="ECO:0007669"/>
    <property type="project" value="UniProtKB-SubCell"/>
</dbReference>
<keyword evidence="10" id="KW-0963">Cytoplasm</keyword>
<feature type="coiled-coil region" evidence="15">
    <location>
        <begin position="358"/>
        <end position="452"/>
    </location>
</feature>
<dbReference type="InterPro" id="IPR001715">
    <property type="entry name" value="CH_dom"/>
</dbReference>
<evidence type="ECO:0000256" key="5">
    <source>
        <dbReference type="ARBA" id="ARBA00015657"/>
    </source>
</evidence>
<keyword evidence="6" id="KW-0132">Cell division</keyword>
<dbReference type="EMBL" id="VCAZ01000075">
    <property type="protein sequence ID" value="TSP36077.1"/>
    <property type="molecule type" value="Genomic_DNA"/>
</dbReference>
<comment type="subcellular location">
    <subcellularLocation>
        <location evidence="2">Cell junction</location>
        <location evidence="2">Gap junction</location>
    </subcellularLocation>
    <subcellularLocation>
        <location evidence="1">Cytoplasm</location>
        <location evidence="1">Cytoskeleton</location>
        <location evidence="1">Spindle</location>
    </subcellularLocation>
</comment>
<comment type="caution">
    <text evidence="18">The sequence shown here is derived from an EMBL/GenBank/DDBJ whole genome shotgun (WGS) entry which is preliminary data.</text>
</comment>
<dbReference type="PANTHER" id="PTHR23167:SF3">
    <property type="entry name" value="CYTOSPIN-B"/>
    <property type="match status" value="1"/>
</dbReference>
<keyword evidence="11" id="KW-0131">Cell cycle</keyword>
<evidence type="ECO:0000313" key="18">
    <source>
        <dbReference type="EMBL" id="TSP36077.1"/>
    </source>
</evidence>
<keyword evidence="9 15" id="KW-0175">Coiled coil</keyword>
<keyword evidence="7" id="KW-0303">Gap junction</keyword>
<evidence type="ECO:0000256" key="3">
    <source>
        <dbReference type="ARBA" id="ARBA00009452"/>
    </source>
</evidence>
<keyword evidence="10" id="KW-0206">Cytoskeleton</keyword>
<proteinExistence type="inferred from homology"/>
<gene>
    <name evidence="18" type="ORF">Baya_10249</name>
</gene>
<comment type="function">
    <text evidence="12">Involved in cytokinesis and spindle organization. May play a role in actin cytoskeleton organization and microtubule stabilization and hence required for proper cell adhesion and migration.</text>
</comment>
<organism evidence="18 19">
    <name type="scientific">Bagarius yarrelli</name>
    <name type="common">Goonch</name>
    <name type="synonym">Bagrus yarrelli</name>
    <dbReference type="NCBI Taxonomy" id="175774"/>
    <lineage>
        <taxon>Eukaryota</taxon>
        <taxon>Metazoa</taxon>
        <taxon>Chordata</taxon>
        <taxon>Craniata</taxon>
        <taxon>Vertebrata</taxon>
        <taxon>Euteleostomi</taxon>
        <taxon>Actinopterygii</taxon>
        <taxon>Neopterygii</taxon>
        <taxon>Teleostei</taxon>
        <taxon>Ostariophysi</taxon>
        <taxon>Siluriformes</taxon>
        <taxon>Sisoridae</taxon>
        <taxon>Sisorinae</taxon>
        <taxon>Bagarius</taxon>
    </lineage>
</organism>
<feature type="region of interest" description="Disordered" evidence="16">
    <location>
        <begin position="18"/>
        <end position="44"/>
    </location>
</feature>